<evidence type="ECO:0000256" key="1">
    <source>
        <dbReference type="SAM" id="Phobius"/>
    </source>
</evidence>
<evidence type="ECO:0000313" key="4">
    <source>
        <dbReference type="Proteomes" id="UP000264071"/>
    </source>
</evidence>
<proteinExistence type="predicted"/>
<evidence type="ECO:0000313" key="3">
    <source>
        <dbReference type="EMBL" id="HCT57909.1"/>
    </source>
</evidence>
<organism evidence="3 4">
    <name type="scientific">Gemmatimonas aurantiaca</name>
    <dbReference type="NCBI Taxonomy" id="173480"/>
    <lineage>
        <taxon>Bacteria</taxon>
        <taxon>Pseudomonadati</taxon>
        <taxon>Gemmatimonadota</taxon>
        <taxon>Gemmatimonadia</taxon>
        <taxon>Gemmatimonadales</taxon>
        <taxon>Gemmatimonadaceae</taxon>
        <taxon>Gemmatimonas</taxon>
    </lineage>
</organism>
<feature type="transmembrane region" description="Helical" evidence="1">
    <location>
        <begin position="146"/>
        <end position="165"/>
    </location>
</feature>
<evidence type="ECO:0000259" key="2">
    <source>
        <dbReference type="Pfam" id="PF09335"/>
    </source>
</evidence>
<keyword evidence="1" id="KW-0812">Transmembrane</keyword>
<keyword evidence="1" id="KW-1133">Transmembrane helix</keyword>
<feature type="domain" description="VTT" evidence="2">
    <location>
        <begin position="75"/>
        <end position="177"/>
    </location>
</feature>
<dbReference type="AlphaFoldDB" id="A0A3D4V9W1"/>
<comment type="caution">
    <text evidence="3">The sequence shown here is derived from an EMBL/GenBank/DDBJ whole genome shotgun (WGS) entry which is preliminary data.</text>
</comment>
<dbReference type="EMBL" id="DPIY01000010">
    <property type="protein sequence ID" value="HCT57909.1"/>
    <property type="molecule type" value="Genomic_DNA"/>
</dbReference>
<accession>A0A3D4V9W1</accession>
<dbReference type="PANTHER" id="PTHR42709:SF11">
    <property type="entry name" value="DEDA FAMILY PROTEIN"/>
    <property type="match status" value="1"/>
</dbReference>
<reference evidence="3 4" key="1">
    <citation type="journal article" date="2018" name="Nat. Biotechnol.">
        <title>A standardized bacterial taxonomy based on genome phylogeny substantially revises the tree of life.</title>
        <authorList>
            <person name="Parks D.H."/>
            <person name="Chuvochina M."/>
            <person name="Waite D.W."/>
            <person name="Rinke C."/>
            <person name="Skarshewski A."/>
            <person name="Chaumeil P.A."/>
            <person name="Hugenholtz P."/>
        </authorList>
    </citation>
    <scope>NUCLEOTIDE SEQUENCE [LARGE SCALE GENOMIC DNA]</scope>
    <source>
        <strain evidence="3">UBA8844</strain>
    </source>
</reference>
<dbReference type="GO" id="GO:0005886">
    <property type="term" value="C:plasma membrane"/>
    <property type="evidence" value="ECO:0007669"/>
    <property type="project" value="TreeGrafter"/>
</dbReference>
<feature type="transmembrane region" description="Helical" evidence="1">
    <location>
        <begin position="42"/>
        <end position="66"/>
    </location>
</feature>
<name>A0A3D4V9W1_9BACT</name>
<dbReference type="PANTHER" id="PTHR42709">
    <property type="entry name" value="ALKALINE PHOSPHATASE LIKE PROTEIN"/>
    <property type="match status" value="1"/>
</dbReference>
<dbReference type="Proteomes" id="UP000264071">
    <property type="component" value="Unassembled WGS sequence"/>
</dbReference>
<dbReference type="InterPro" id="IPR032816">
    <property type="entry name" value="VTT_dom"/>
</dbReference>
<protein>
    <submittedName>
        <fullName evidence="3">DedA family protein</fullName>
    </submittedName>
</protein>
<feature type="transmembrane region" description="Helical" evidence="1">
    <location>
        <begin position="73"/>
        <end position="93"/>
    </location>
</feature>
<gene>
    <name evidence="3" type="ORF">DGD08_11965</name>
</gene>
<dbReference type="Pfam" id="PF09335">
    <property type="entry name" value="VTT_dom"/>
    <property type="match status" value="1"/>
</dbReference>
<keyword evidence="1" id="KW-0472">Membrane</keyword>
<sequence length="204" mass="21589">MPVGADAPPNYLSGMSPAPRFLTRFLARLQQWADAGWSNAVVLGWGLLQGCIFPGLADLFFLPLALARPERAYRLALVATAGTVIGSVLLYWLGAEALSVLEGPIARWLGFSPDAFTEYRARLAKFGAWAILASTMSPLSTKLTSIASGAIGVPFVAFAGALLAGRLTRTLALAWLVRHGGAQAVARWVRPANTTVDSAPPRAS</sequence>
<dbReference type="InterPro" id="IPR051311">
    <property type="entry name" value="DedA_domain"/>
</dbReference>